<keyword evidence="1" id="KW-1133">Transmembrane helix</keyword>
<evidence type="ECO:0000313" key="2">
    <source>
        <dbReference type="EMBL" id="QHT31996.1"/>
    </source>
</evidence>
<organism evidence="2">
    <name type="scientific">viral metagenome</name>
    <dbReference type="NCBI Taxonomy" id="1070528"/>
    <lineage>
        <taxon>unclassified sequences</taxon>
        <taxon>metagenomes</taxon>
        <taxon>organismal metagenomes</taxon>
    </lineage>
</organism>
<accession>A0A6C0ES39</accession>
<protein>
    <recommendedName>
        <fullName evidence="3">Transmembrane protein</fullName>
    </recommendedName>
</protein>
<keyword evidence="1" id="KW-0812">Transmembrane</keyword>
<proteinExistence type="predicted"/>
<dbReference type="AlphaFoldDB" id="A0A6C0ES39"/>
<feature type="transmembrane region" description="Helical" evidence="1">
    <location>
        <begin position="32"/>
        <end position="51"/>
    </location>
</feature>
<sequence length="93" mass="10956">MNPILVESNIKTIMNQQLNNCKNDKFIKNSNMMNVMLFCLIGGLISFILFIKYKGKQNIIEQKIKDNKKKHYILSKLQTFQKLKAKEYTNIPM</sequence>
<keyword evidence="1" id="KW-0472">Membrane</keyword>
<name>A0A6C0ES39_9ZZZZ</name>
<reference evidence="2" key="1">
    <citation type="journal article" date="2020" name="Nature">
        <title>Giant virus diversity and host interactions through global metagenomics.</title>
        <authorList>
            <person name="Schulz F."/>
            <person name="Roux S."/>
            <person name="Paez-Espino D."/>
            <person name="Jungbluth S."/>
            <person name="Walsh D.A."/>
            <person name="Denef V.J."/>
            <person name="McMahon K.D."/>
            <person name="Konstantinidis K.T."/>
            <person name="Eloe-Fadrosh E.A."/>
            <person name="Kyrpides N.C."/>
            <person name="Woyke T."/>
        </authorList>
    </citation>
    <scope>NUCLEOTIDE SEQUENCE</scope>
    <source>
        <strain evidence="2">GVMAG-M-3300009159-65</strain>
    </source>
</reference>
<evidence type="ECO:0000256" key="1">
    <source>
        <dbReference type="SAM" id="Phobius"/>
    </source>
</evidence>
<evidence type="ECO:0008006" key="3">
    <source>
        <dbReference type="Google" id="ProtNLM"/>
    </source>
</evidence>
<dbReference type="EMBL" id="MN738929">
    <property type="protein sequence ID" value="QHT31996.1"/>
    <property type="molecule type" value="Genomic_DNA"/>
</dbReference>